<keyword evidence="3" id="KW-1185">Reference proteome</keyword>
<dbReference type="EMBL" id="JARKIK010000028">
    <property type="protein sequence ID" value="KAK8742412.1"/>
    <property type="molecule type" value="Genomic_DNA"/>
</dbReference>
<evidence type="ECO:0000256" key="1">
    <source>
        <dbReference type="SAM" id="MobiDB-lite"/>
    </source>
</evidence>
<evidence type="ECO:0000313" key="2">
    <source>
        <dbReference type="EMBL" id="KAK8742412.1"/>
    </source>
</evidence>
<feature type="region of interest" description="Disordered" evidence="1">
    <location>
        <begin position="42"/>
        <end position="124"/>
    </location>
</feature>
<reference evidence="2 3" key="1">
    <citation type="journal article" date="2024" name="BMC Genomics">
        <title>Genome assembly of redclaw crayfish (Cherax quadricarinatus) provides insights into its immune adaptation and hypoxia tolerance.</title>
        <authorList>
            <person name="Liu Z."/>
            <person name="Zheng J."/>
            <person name="Li H."/>
            <person name="Fang K."/>
            <person name="Wang S."/>
            <person name="He J."/>
            <person name="Zhou D."/>
            <person name="Weng S."/>
            <person name="Chi M."/>
            <person name="Gu Z."/>
            <person name="He J."/>
            <person name="Li F."/>
            <person name="Wang M."/>
        </authorList>
    </citation>
    <scope>NUCLEOTIDE SEQUENCE [LARGE SCALE GENOMIC DNA]</scope>
    <source>
        <strain evidence="2">ZL_2023a</strain>
    </source>
</reference>
<name>A0AAW0XDL3_CHEQU</name>
<evidence type="ECO:0000313" key="3">
    <source>
        <dbReference type="Proteomes" id="UP001445076"/>
    </source>
</evidence>
<feature type="compositionally biased region" description="Polar residues" evidence="1">
    <location>
        <begin position="111"/>
        <end position="124"/>
    </location>
</feature>
<accession>A0AAW0XDL3</accession>
<feature type="non-terminal residue" evidence="2">
    <location>
        <position position="124"/>
    </location>
</feature>
<organism evidence="2 3">
    <name type="scientific">Cherax quadricarinatus</name>
    <name type="common">Australian red claw crayfish</name>
    <dbReference type="NCBI Taxonomy" id="27406"/>
    <lineage>
        <taxon>Eukaryota</taxon>
        <taxon>Metazoa</taxon>
        <taxon>Ecdysozoa</taxon>
        <taxon>Arthropoda</taxon>
        <taxon>Crustacea</taxon>
        <taxon>Multicrustacea</taxon>
        <taxon>Malacostraca</taxon>
        <taxon>Eumalacostraca</taxon>
        <taxon>Eucarida</taxon>
        <taxon>Decapoda</taxon>
        <taxon>Pleocyemata</taxon>
        <taxon>Astacidea</taxon>
        <taxon>Parastacoidea</taxon>
        <taxon>Parastacidae</taxon>
        <taxon>Cherax</taxon>
    </lineage>
</organism>
<gene>
    <name evidence="2" type="ORF">OTU49_001853</name>
</gene>
<comment type="caution">
    <text evidence="2">The sequence shown here is derived from an EMBL/GenBank/DDBJ whole genome shotgun (WGS) entry which is preliminary data.</text>
</comment>
<sequence>QHTSYDLPLATALCNQTVTDPHVSLHSPAHLTKLALIRDQRMSAPSGKLTGGDQEETEGVPRRAPAIPVQDHASSTSPDHHHHHHHDPPPRYSTIGPSWSLTHQGEAPLGSSGTLTPASATPNP</sequence>
<dbReference type="AlphaFoldDB" id="A0AAW0XDL3"/>
<dbReference type="Proteomes" id="UP001445076">
    <property type="component" value="Unassembled WGS sequence"/>
</dbReference>
<feature type="non-terminal residue" evidence="2">
    <location>
        <position position="1"/>
    </location>
</feature>
<proteinExistence type="predicted"/>
<protein>
    <submittedName>
        <fullName evidence="2">Uncharacterized protein</fullName>
    </submittedName>
</protein>